<dbReference type="OrthoDB" id="9975416at2759"/>
<evidence type="ECO:0000313" key="3">
    <source>
        <dbReference type="Proteomes" id="UP000829364"/>
    </source>
</evidence>
<reference evidence="2" key="1">
    <citation type="submission" date="2021-11" db="EMBL/GenBank/DDBJ databases">
        <title>Purpureocillium_takamizusanense_genome.</title>
        <authorList>
            <person name="Nguyen N.-H."/>
        </authorList>
    </citation>
    <scope>NUCLEOTIDE SEQUENCE</scope>
    <source>
        <strain evidence="2">PT3</strain>
    </source>
</reference>
<name>A0A9Q8QA96_9HYPO</name>
<feature type="domain" description="N-acetyltransferase" evidence="1">
    <location>
        <begin position="129"/>
        <end position="229"/>
    </location>
</feature>
<dbReference type="InterPro" id="IPR016181">
    <property type="entry name" value="Acyl_CoA_acyltransferase"/>
</dbReference>
<gene>
    <name evidence="2" type="ORF">JDV02_003250</name>
</gene>
<keyword evidence="3" id="KW-1185">Reference proteome</keyword>
<organism evidence="2 3">
    <name type="scientific">Purpureocillium takamizusanense</name>
    <dbReference type="NCBI Taxonomy" id="2060973"/>
    <lineage>
        <taxon>Eukaryota</taxon>
        <taxon>Fungi</taxon>
        <taxon>Dikarya</taxon>
        <taxon>Ascomycota</taxon>
        <taxon>Pezizomycotina</taxon>
        <taxon>Sordariomycetes</taxon>
        <taxon>Hypocreomycetidae</taxon>
        <taxon>Hypocreales</taxon>
        <taxon>Ophiocordycipitaceae</taxon>
        <taxon>Purpureocillium</taxon>
    </lineage>
</organism>
<dbReference type="RefSeq" id="XP_047840335.1">
    <property type="nucleotide sequence ID" value="XM_047984361.1"/>
</dbReference>
<dbReference type="KEGG" id="ptkz:JDV02_003250"/>
<dbReference type="InterPro" id="IPR000182">
    <property type="entry name" value="GNAT_dom"/>
</dbReference>
<evidence type="ECO:0000259" key="1">
    <source>
        <dbReference type="PROSITE" id="PS51186"/>
    </source>
</evidence>
<dbReference type="EMBL" id="CP086355">
    <property type="protein sequence ID" value="UNI16854.1"/>
    <property type="molecule type" value="Genomic_DNA"/>
</dbReference>
<evidence type="ECO:0000313" key="2">
    <source>
        <dbReference type="EMBL" id="UNI16854.1"/>
    </source>
</evidence>
<dbReference type="Pfam" id="PF00583">
    <property type="entry name" value="Acetyltransf_1"/>
    <property type="match status" value="1"/>
</dbReference>
<dbReference type="GO" id="GO:0016747">
    <property type="term" value="F:acyltransferase activity, transferring groups other than amino-acyl groups"/>
    <property type="evidence" value="ECO:0007669"/>
    <property type="project" value="InterPro"/>
</dbReference>
<accession>A0A9Q8QA96</accession>
<dbReference type="InterPro" id="IPR008125">
    <property type="entry name" value="Streptothricin_AcTrfase"/>
</dbReference>
<dbReference type="SUPFAM" id="SSF55729">
    <property type="entry name" value="Acyl-CoA N-acyltransferases (Nat)"/>
    <property type="match status" value="1"/>
</dbReference>
<protein>
    <recommendedName>
        <fullName evidence="1">N-acetyltransferase domain-containing protein</fullName>
    </recommendedName>
</protein>
<proteinExistence type="predicted"/>
<dbReference type="Gene3D" id="3.40.630.30">
    <property type="match status" value="1"/>
</dbReference>
<dbReference type="CDD" id="cd04301">
    <property type="entry name" value="NAT_SF"/>
    <property type="match status" value="1"/>
</dbReference>
<dbReference type="PRINTS" id="PR01754">
    <property type="entry name" value="SACTRNSFRASE"/>
</dbReference>
<sequence length="243" mass="27071">MRTLQIANKTLRRLRHWSVTHSFRIYNSTYVNAMEVTRVPRITQADVAACDFSFTISEVVAKPYHHLALEDQPIATSPVVPPRNKSYGFSEDDFDEPGCAASVILALTAPEHDVGGGGDDDGANKGRRRILGYAFAFQDWNGMATLNTIALDASLRGKGQGKRLFDAVVQWASEEGIKGIRVESQSNNVPACRFYKKQGLSFGGYDEFVYRAIDEHKTETALYWYYMLDDGDDEAGRSDAKQA</sequence>
<dbReference type="Proteomes" id="UP000829364">
    <property type="component" value="Chromosome 2"/>
</dbReference>
<dbReference type="PROSITE" id="PS51186">
    <property type="entry name" value="GNAT"/>
    <property type="match status" value="1"/>
</dbReference>
<dbReference type="GeneID" id="72065210"/>
<dbReference type="AlphaFoldDB" id="A0A9Q8QA96"/>